<gene>
    <name evidence="13" type="ORF">GFD18_08915</name>
</gene>
<accession>A0ABX0CAR1</accession>
<keyword evidence="2" id="KW-0858">Xylan degradation</keyword>
<keyword evidence="7" id="KW-0326">Glycosidase</keyword>
<reference evidence="13 14" key="1">
    <citation type="submission" date="2019-10" db="EMBL/GenBank/DDBJ databases">
        <title>Bifidobacterium from non-human primates.</title>
        <authorList>
            <person name="Modesto M."/>
        </authorList>
    </citation>
    <scope>NUCLEOTIDE SEQUENCE [LARGE SCALE GENOMIC DNA]</scope>
    <source>
        <strain evidence="13 14">SMA1</strain>
    </source>
</reference>
<dbReference type="Gene3D" id="2.60.120.200">
    <property type="match status" value="2"/>
</dbReference>
<dbReference type="InterPro" id="IPR023296">
    <property type="entry name" value="Glyco_hydro_beta-prop_sf"/>
</dbReference>
<dbReference type="PANTHER" id="PTHR43772:SF2">
    <property type="entry name" value="PUTATIVE (AFU_ORTHOLOGUE AFUA_2G04480)-RELATED"/>
    <property type="match status" value="1"/>
</dbReference>
<feature type="region of interest" description="Disordered" evidence="8">
    <location>
        <begin position="1459"/>
        <end position="1511"/>
    </location>
</feature>
<dbReference type="CDD" id="cd08983">
    <property type="entry name" value="GH43_Bt3655-like"/>
    <property type="match status" value="1"/>
</dbReference>
<dbReference type="CDD" id="cd18828">
    <property type="entry name" value="GH43_BT3675-like"/>
    <property type="match status" value="1"/>
</dbReference>
<feature type="compositionally biased region" description="Low complexity" evidence="8">
    <location>
        <begin position="1474"/>
        <end position="1496"/>
    </location>
</feature>
<dbReference type="InterPro" id="IPR008964">
    <property type="entry name" value="Invasin/intimin_cell_adhesion"/>
</dbReference>
<feature type="signal peptide" evidence="10">
    <location>
        <begin position="1"/>
        <end position="26"/>
    </location>
</feature>
<dbReference type="InterPro" id="IPR003343">
    <property type="entry name" value="Big_2"/>
</dbReference>
<dbReference type="SMART" id="SM00560">
    <property type="entry name" value="LamGL"/>
    <property type="match status" value="1"/>
</dbReference>
<evidence type="ECO:0000256" key="8">
    <source>
        <dbReference type="SAM" id="MobiDB-lite"/>
    </source>
</evidence>
<dbReference type="InterPro" id="IPR013320">
    <property type="entry name" value="ConA-like_dom_sf"/>
</dbReference>
<keyword evidence="9" id="KW-0812">Transmembrane</keyword>
<dbReference type="SMART" id="SM00635">
    <property type="entry name" value="BID_2"/>
    <property type="match status" value="1"/>
</dbReference>
<keyword evidence="2" id="KW-0624">Polysaccharide degradation</keyword>
<keyword evidence="4" id="KW-0378">Hydrolase</keyword>
<dbReference type="Gene3D" id="1.20.1270.90">
    <property type="entry name" value="AF1782-like"/>
    <property type="match status" value="1"/>
</dbReference>
<feature type="compositionally biased region" description="Gly residues" evidence="8">
    <location>
        <begin position="1497"/>
        <end position="1507"/>
    </location>
</feature>
<name>A0ABX0CAR1_9BIFI</name>
<comment type="caution">
    <text evidence="13">The sequence shown here is derived from an EMBL/GenBank/DDBJ whole genome shotgun (WGS) entry which is preliminary data.</text>
</comment>
<keyword evidence="14" id="KW-1185">Reference proteome</keyword>
<keyword evidence="3 10" id="KW-0732">Signal</keyword>
<feature type="compositionally biased region" description="Gly residues" evidence="8">
    <location>
        <begin position="1460"/>
        <end position="1473"/>
    </location>
</feature>
<dbReference type="Pfam" id="PF13385">
    <property type="entry name" value="Laminin_G_3"/>
    <property type="match status" value="2"/>
</dbReference>
<dbReference type="SUPFAM" id="SSF49373">
    <property type="entry name" value="Invasin/intimin cell-adhesion fragments"/>
    <property type="match status" value="1"/>
</dbReference>
<dbReference type="PANTHER" id="PTHR43772">
    <property type="entry name" value="ENDO-1,4-BETA-XYLANASE"/>
    <property type="match status" value="1"/>
</dbReference>
<comment type="similarity">
    <text evidence="1">Belongs to the glycosyl hydrolase 43 family.</text>
</comment>
<evidence type="ECO:0000313" key="13">
    <source>
        <dbReference type="EMBL" id="NEH12203.1"/>
    </source>
</evidence>
<evidence type="ECO:0000256" key="7">
    <source>
        <dbReference type="ARBA" id="ARBA00023295"/>
    </source>
</evidence>
<evidence type="ECO:0000259" key="11">
    <source>
        <dbReference type="SMART" id="SM00560"/>
    </source>
</evidence>
<feature type="chain" id="PRO_5046128281" evidence="10">
    <location>
        <begin position="27"/>
        <end position="1542"/>
    </location>
</feature>
<protein>
    <submittedName>
        <fullName evidence="13">Family 43 glycosylhydrolase</fullName>
    </submittedName>
</protein>
<dbReference type="Pfam" id="PF04616">
    <property type="entry name" value="Glyco_hydro_43"/>
    <property type="match status" value="2"/>
</dbReference>
<dbReference type="InterPro" id="IPR006558">
    <property type="entry name" value="LamG-like"/>
</dbReference>
<keyword evidence="5" id="KW-1015">Disulfide bond</keyword>
<evidence type="ECO:0000256" key="4">
    <source>
        <dbReference type="ARBA" id="ARBA00022801"/>
    </source>
</evidence>
<dbReference type="Gene3D" id="2.60.40.1080">
    <property type="match status" value="1"/>
</dbReference>
<keyword evidence="9" id="KW-0472">Membrane</keyword>
<dbReference type="InterPro" id="IPR052176">
    <property type="entry name" value="Glycosyl_Hydrlase_43_Enz"/>
</dbReference>
<feature type="domain" description="LamG-like jellyroll fold" evidence="11">
    <location>
        <begin position="482"/>
        <end position="614"/>
    </location>
</feature>
<dbReference type="Proteomes" id="UP000475155">
    <property type="component" value="Unassembled WGS sequence"/>
</dbReference>
<evidence type="ECO:0000256" key="10">
    <source>
        <dbReference type="SAM" id="SignalP"/>
    </source>
</evidence>
<evidence type="ECO:0000256" key="6">
    <source>
        <dbReference type="ARBA" id="ARBA00023277"/>
    </source>
</evidence>
<organism evidence="13 14">
    <name type="scientific">Bifidobacterium saimiriisciurei</name>
    <dbReference type="NCBI Taxonomy" id="2661627"/>
    <lineage>
        <taxon>Bacteria</taxon>
        <taxon>Bacillati</taxon>
        <taxon>Actinomycetota</taxon>
        <taxon>Actinomycetes</taxon>
        <taxon>Bifidobacteriales</taxon>
        <taxon>Bifidobacteriaceae</taxon>
        <taxon>Bifidobacterium</taxon>
    </lineage>
</organism>
<sequence length="1542" mass="162689">MGKWTKVVAAVAAIPMLAAIVPAANAAEATSIVSPTTQAVVAKALAAQQTQSVTQAAATDDVADGSNGYLWLHFEATDYEKIYYGYSADGVTWNKLNDNQPLITSDVANKGIRDPHIIRLHEADADGYKYVMIGTDLHAEGSAGGKDWSQQSKNLIVSKSKDLVNWTKAEAVFAGWDDANRAWAPEAIYDEAKGEYLVYWSSKPNSNTSTPLGVYKSYTKDFKTFTTPERWIDESGVGNANIIDTTIVKGEDGNYYRFSTSDWNTVVDTSPTLDAEHWTRLVDRDNAVNADGTSKLAEYQKANNPAQGDQKIITTSAAGLGGIEGLTVFQKTDGSWVIMGDNQGYRAFTIANLADFKASKGTTKTTSNFPLRFRHGSVMALTAAEQKAVLAAYGDEVETVTPDAAGSAPIATYDFDGTSAGKDGTGSNDLTLNGAAAATDADAAAAQADDTASAAPSGKVLTLDGTSGTYAEFPKGLFDGRNKLTVQMDVKSETAANTNQFTFAFGKSTAKYYFMKYNKGTLANRITVGSYGAESKADATLDGAWHRVTVVLDDKTMTVYSDGQQVAQNKATSATVSDLGKNLIGYLGKSFYSDPYFKGSFDNVKVWNRALAASEISDSGATDPDPDQPTGDVLADFTFDDLKAGATGDINDAGSAAKATIEGTAAVATNDKNNTAAAKVSKDFWLNVTKADGTPLLKGVNDLTVTFDAKPDANNPGWAFYAAPSTAAPVYNKSEHYLGVMAKPGSVSVERYNTDGNRDTRGNASGSATASGWYKVTVTVSDTATRVFVNGALVKESTDVKGLELPSILGEGGGILQLGKANWGSGEYYSGLLDNVKIYGRVLSDKEIEDASPVTLQGINVGSAPTADEAADLRGTDDHSLVRSSLDWNARTVTTVLNGRGDAAKTPVTVSFNRGADTVKLTLDGQAFTNGGTADLTKDRKLVVTYADGTAETWTLKAATVGNNPVLPGQYADPDIDYFDGKFWIFPTTDGFKSWSGNYFHAWSSTDLKNWKDEGVILDVDKSHEGNKQSYWTDQTTVSPWSVGSAWAPTIEKKVINGKAQYFFYYCAKYPNGQSAIGVAVADNPAGPYKAADQPIVTRTMEGVTVGQAIDPSIFTDPKTNKSYILYGNGTPAIAELSDDMMSVKAGTVKKLNGLRNFRESVVVAYRDGKYHWTWSCDDANSPNYHVEYGVSDSIDGAITYKGVLLQKDTSKNLQGTAHQSDVHVTDADGNDRWFMAYHRHYTPLGVFTSGLGYHRETAIDEIHFGEDGLMQTIKPTDEGVGAVKMADTTALDKAIDVAGKVTNDGYTDDSWKAFEDALAAAKKAKQTFLDSGIAQKDVDSATADLAAAQKALAKPGQPDVPVASVAISGDGVADGKLTLKVGASVKLTASVEPENATDTTVAWKSSDETVLKAAAADTKARAAVAGEQTFEALKTGTAKVTATTANGKTATVEVTVVTDGGGEQPGQSGNGSGSSNANGSNGAAKPSGSAGQSGSQYGGNEQGGSESGKLSRTGAAVGVVAFAAVALAGAGVVLALRRRRA</sequence>
<dbReference type="Gene3D" id="2.115.10.20">
    <property type="entry name" value="Glycosyl hydrolase domain, family 43"/>
    <property type="match status" value="2"/>
</dbReference>
<feature type="transmembrane region" description="Helical" evidence="9">
    <location>
        <begin position="1516"/>
        <end position="1537"/>
    </location>
</feature>
<dbReference type="SUPFAM" id="SSF49899">
    <property type="entry name" value="Concanavalin A-like lectins/glucanases"/>
    <property type="match status" value="2"/>
</dbReference>
<evidence type="ECO:0000256" key="2">
    <source>
        <dbReference type="ARBA" id="ARBA00022651"/>
    </source>
</evidence>
<proteinExistence type="inferred from homology"/>
<evidence type="ECO:0000256" key="5">
    <source>
        <dbReference type="ARBA" id="ARBA00023157"/>
    </source>
</evidence>
<dbReference type="EMBL" id="WHZU01000015">
    <property type="protein sequence ID" value="NEH12203.1"/>
    <property type="molecule type" value="Genomic_DNA"/>
</dbReference>
<evidence type="ECO:0000313" key="14">
    <source>
        <dbReference type="Proteomes" id="UP000475155"/>
    </source>
</evidence>
<evidence type="ECO:0000256" key="9">
    <source>
        <dbReference type="SAM" id="Phobius"/>
    </source>
</evidence>
<dbReference type="SUPFAM" id="SSF75005">
    <property type="entry name" value="Arabinanase/levansucrase/invertase"/>
    <property type="match status" value="3"/>
</dbReference>
<feature type="domain" description="BIG2" evidence="12">
    <location>
        <begin position="1362"/>
        <end position="1455"/>
    </location>
</feature>
<evidence type="ECO:0000256" key="1">
    <source>
        <dbReference type="ARBA" id="ARBA00009865"/>
    </source>
</evidence>
<evidence type="ECO:0000256" key="3">
    <source>
        <dbReference type="ARBA" id="ARBA00022729"/>
    </source>
</evidence>
<dbReference type="InterPro" id="IPR006710">
    <property type="entry name" value="Glyco_hydro_43"/>
</dbReference>
<keyword evidence="6" id="KW-0119">Carbohydrate metabolism</keyword>
<keyword evidence="9" id="KW-1133">Transmembrane helix</keyword>
<evidence type="ECO:0000259" key="12">
    <source>
        <dbReference type="SMART" id="SM00635"/>
    </source>
</evidence>